<dbReference type="Pfam" id="PF02627">
    <property type="entry name" value="CMD"/>
    <property type="match status" value="1"/>
</dbReference>
<dbReference type="Proteomes" id="UP001235840">
    <property type="component" value="Unassembled WGS sequence"/>
</dbReference>
<dbReference type="EMBL" id="JAUSTY010000001">
    <property type="protein sequence ID" value="MDQ0164495.1"/>
    <property type="molecule type" value="Genomic_DNA"/>
</dbReference>
<dbReference type="GO" id="GO:0047575">
    <property type="term" value="F:4-carboxymuconolactone decarboxylase activity"/>
    <property type="evidence" value="ECO:0007669"/>
    <property type="project" value="UniProtKB-EC"/>
</dbReference>
<dbReference type="SUPFAM" id="SSF69118">
    <property type="entry name" value="AhpD-like"/>
    <property type="match status" value="1"/>
</dbReference>
<accession>A0ABT9VUD6</accession>
<proteinExistence type="predicted"/>
<name>A0ABT9VUD6_9BACI</name>
<dbReference type="RefSeq" id="WP_307390158.1">
    <property type="nucleotide sequence ID" value="NZ_BAAADK010000021.1"/>
</dbReference>
<evidence type="ECO:0000259" key="1">
    <source>
        <dbReference type="Pfam" id="PF02627"/>
    </source>
</evidence>
<protein>
    <submittedName>
        <fullName evidence="2">4-carboxymuconolactone decarboxylase</fullName>
        <ecNumber evidence="2">4.1.1.44</ecNumber>
    </submittedName>
</protein>
<comment type="caution">
    <text evidence="2">The sequence shown here is derived from an EMBL/GenBank/DDBJ whole genome shotgun (WGS) entry which is preliminary data.</text>
</comment>
<dbReference type="Gene3D" id="1.20.1290.10">
    <property type="entry name" value="AhpD-like"/>
    <property type="match status" value="1"/>
</dbReference>
<dbReference type="EC" id="4.1.1.44" evidence="2"/>
<keyword evidence="2" id="KW-0456">Lyase</keyword>
<evidence type="ECO:0000313" key="3">
    <source>
        <dbReference type="Proteomes" id="UP001235840"/>
    </source>
</evidence>
<dbReference type="PANTHER" id="PTHR33570">
    <property type="entry name" value="4-CARBOXYMUCONOLACTONE DECARBOXYLASE FAMILY PROTEIN"/>
    <property type="match status" value="1"/>
</dbReference>
<organism evidence="2 3">
    <name type="scientific">Caldalkalibacillus horti</name>
    <dbReference type="NCBI Taxonomy" id="77523"/>
    <lineage>
        <taxon>Bacteria</taxon>
        <taxon>Bacillati</taxon>
        <taxon>Bacillota</taxon>
        <taxon>Bacilli</taxon>
        <taxon>Bacillales</taxon>
        <taxon>Bacillaceae</taxon>
        <taxon>Caldalkalibacillus</taxon>
    </lineage>
</organism>
<dbReference type="InterPro" id="IPR003779">
    <property type="entry name" value="CMD-like"/>
</dbReference>
<sequence>MTTKREIGWSNIEKLAGERGKRSMEEIEKFSPRLAKLALEFGYGDVYDHPSLDLKQRALITLSSLITQGDVGRGLAYHFRAALNVGLIKDEILEVIHHCSAYAGFPKAIHALFIFKEVYDEENKG</sequence>
<keyword evidence="3" id="KW-1185">Reference proteome</keyword>
<evidence type="ECO:0000313" key="2">
    <source>
        <dbReference type="EMBL" id="MDQ0164495.1"/>
    </source>
</evidence>
<dbReference type="PANTHER" id="PTHR33570:SF10">
    <property type="entry name" value="GAMMA-CARBOXYMUCONOLACTONE DECARBOXYLASE"/>
    <property type="match status" value="1"/>
</dbReference>
<dbReference type="InterPro" id="IPR052512">
    <property type="entry name" value="4CMD/NDH-1_regulator"/>
</dbReference>
<gene>
    <name evidence="2" type="ORF">J2S11_000394</name>
</gene>
<dbReference type="InterPro" id="IPR029032">
    <property type="entry name" value="AhpD-like"/>
</dbReference>
<reference evidence="2 3" key="1">
    <citation type="submission" date="2023-07" db="EMBL/GenBank/DDBJ databases">
        <title>Genomic Encyclopedia of Type Strains, Phase IV (KMG-IV): sequencing the most valuable type-strain genomes for metagenomic binning, comparative biology and taxonomic classification.</title>
        <authorList>
            <person name="Goeker M."/>
        </authorList>
    </citation>
    <scope>NUCLEOTIDE SEQUENCE [LARGE SCALE GENOMIC DNA]</scope>
    <source>
        <strain evidence="2 3">DSM 12751</strain>
    </source>
</reference>
<feature type="domain" description="Carboxymuconolactone decarboxylase-like" evidence="1">
    <location>
        <begin position="32"/>
        <end position="117"/>
    </location>
</feature>